<dbReference type="GO" id="GO:0005739">
    <property type="term" value="C:mitochondrion"/>
    <property type="evidence" value="ECO:0007669"/>
    <property type="project" value="InterPro"/>
</dbReference>
<dbReference type="GO" id="GO:0045333">
    <property type="term" value="P:cellular respiration"/>
    <property type="evidence" value="ECO:0007669"/>
    <property type="project" value="InterPro"/>
</dbReference>
<keyword evidence="2" id="KW-1185">Reference proteome</keyword>
<dbReference type="EMBL" id="HE576752">
    <property type="protein sequence ID" value="CCC67546.1"/>
    <property type="molecule type" value="Genomic_DNA"/>
</dbReference>
<dbReference type="Proteomes" id="UP000001640">
    <property type="component" value="Chromosome 1"/>
</dbReference>
<reference key="2">
    <citation type="submission" date="2011-08" db="EMBL/GenBank/DDBJ databases">
        <title>Genome sequence of Naumovozyma castellii.</title>
        <authorList>
            <person name="Gordon J.L."/>
            <person name="Armisen D."/>
            <person name="Proux-Wera E."/>
            <person name="OhEigeartaigh S.S."/>
            <person name="Byrne K.P."/>
            <person name="Wolfe K.H."/>
        </authorList>
    </citation>
    <scope>NUCLEOTIDE SEQUENCE</scope>
    <source>
        <strain>Type strain:CBS 4309</strain>
    </source>
</reference>
<dbReference type="RefSeq" id="XP_003673927.1">
    <property type="nucleotide sequence ID" value="XM_003673879.1"/>
</dbReference>
<reference evidence="1 2" key="1">
    <citation type="journal article" date="2011" name="Proc. Natl. Acad. Sci. U.S.A.">
        <title>Evolutionary erosion of yeast sex chromosomes by mating-type switching accidents.</title>
        <authorList>
            <person name="Gordon J.L."/>
            <person name="Armisen D."/>
            <person name="Proux-Wera E."/>
            <person name="Oheigeartaigh S.S."/>
            <person name="Byrne K.P."/>
            <person name="Wolfe K.H."/>
        </authorList>
    </citation>
    <scope>NUCLEOTIDE SEQUENCE [LARGE SCALE GENOMIC DNA]</scope>
    <source>
        <strain evidence="2">ATCC 76901 / BCRC 22586 / CBS 4309 / NBRC 1992 / NRRL Y-12630</strain>
    </source>
</reference>
<dbReference type="eggNOG" id="ENOG502R14Q">
    <property type="taxonomic scope" value="Eukaryota"/>
</dbReference>
<proteinExistence type="predicted"/>
<dbReference type="Pfam" id="PF14876">
    <property type="entry name" value="RSF"/>
    <property type="match status" value="1"/>
</dbReference>
<dbReference type="GeneID" id="96901025"/>
<dbReference type="OMA" id="HASKCKE"/>
<dbReference type="HOGENOM" id="CLU_014283_0_0_1"/>
<dbReference type="SUPFAM" id="SSF53098">
    <property type="entry name" value="Ribonuclease H-like"/>
    <property type="match status" value="1"/>
</dbReference>
<dbReference type="InParanoid" id="G0V7U8"/>
<evidence type="ECO:0000313" key="1">
    <source>
        <dbReference type="EMBL" id="CCC67546.1"/>
    </source>
</evidence>
<gene>
    <name evidence="1" type="primary">NCAS0A09880</name>
    <name evidence="1" type="ordered locus">NCAS_0A09880</name>
</gene>
<sequence length="872" mass="101029">MSEPIKSIDITLPEEDSTYDKHLTRKRSLSGSENVTPRLKFALCNPTIVQNSTVKNVDNSINNTDNSIKDSFRFIAKHNTHIDFDKLKMVASSRRKLSEFSKLFAYLPEQKLIRYCQVAENNIEICNKEINFANPEELRKRHASKCKEHIRTDHPEVFVSEDPQAFLNKKHSPVRKILGKKNNDILRMFGTKKVQQEKSLSLVERYIVMQILTGQSFYAIDSIMSRQFLKDVIPEYTGTSLINQCSDVITKLSIRITEYFSSKLEENKIFSNKIQINVPTFELRLIRTIIERMRLLKENVPPYVALETDDWKSNKQIKISSVIFNFTTFSNRKANFVAEYKKVKCKTEADHKDFLIGTCEKYHTNNLWVNTCTDNASAVLHCTSELASDENYAVYAGHISCLCHILNLVCESVIRCVSSEEGVDELLEMDDELLSGSDEEEDEFINADIFDLVTDPFSGKSPEVLLKLVKFGAEVRKSADKLKVYDKYVTKRIPAFCSVGWDIKYNILKLFVEHHEEMFRFFKHCRNIGEPLINELDQKDLEIAKLLIGVVKTYEELIGFASRNHVLSPLYVPVLIFIRETLMKTNNVLREMGDQSTNFDPAIEMIDKYLNQTKENFEVIFASVAFLPEFKHFKYIKEYYKSTFNKVLNPRDLLANILVKLGRFQPVINILDSEQPKVPLDTPIIPSQPDATFDTFEPQVFNIISAHLDEEYDDCINFIKSSFTLEFEKKLRLKGIRREDTQDGIGYFKQRDGKKLRVSDVEIFLFKAEICIDVQHQYRKETNKDSSKLNSHQFLPVAMDYLFSFSVTSINVKRSLSDLKRNYKDRLHMLKDRTAFCTANVTSVEKSCLDMDILESFEKKTLKEVLGYKKID</sequence>
<name>G0V7U8_NAUCA</name>
<evidence type="ECO:0000313" key="2">
    <source>
        <dbReference type="Proteomes" id="UP000001640"/>
    </source>
</evidence>
<dbReference type="InterPro" id="IPR027998">
    <property type="entry name" value="Rsf1_fungi"/>
</dbReference>
<dbReference type="InterPro" id="IPR012337">
    <property type="entry name" value="RNaseH-like_sf"/>
</dbReference>
<protein>
    <submittedName>
        <fullName evidence="1">Uncharacterized protein</fullName>
    </submittedName>
</protein>
<dbReference type="OrthoDB" id="4071838at2759"/>
<dbReference type="AlphaFoldDB" id="G0V7U8"/>
<dbReference type="KEGG" id="ncs:NCAS_0A09880"/>
<organism evidence="1 2">
    <name type="scientific">Naumovozyma castellii</name>
    <name type="common">Yeast</name>
    <name type="synonym">Saccharomyces castellii</name>
    <dbReference type="NCBI Taxonomy" id="27288"/>
    <lineage>
        <taxon>Eukaryota</taxon>
        <taxon>Fungi</taxon>
        <taxon>Dikarya</taxon>
        <taxon>Ascomycota</taxon>
        <taxon>Saccharomycotina</taxon>
        <taxon>Saccharomycetes</taxon>
        <taxon>Saccharomycetales</taxon>
        <taxon>Saccharomycetaceae</taxon>
        <taxon>Naumovozyma</taxon>
    </lineage>
</organism>
<accession>G0V7U8</accession>
<dbReference type="GO" id="GO:0005634">
    <property type="term" value="C:nucleus"/>
    <property type="evidence" value="ECO:0007669"/>
    <property type="project" value="InterPro"/>
</dbReference>
<dbReference type="STRING" id="1064592.G0V7U8"/>